<evidence type="ECO:0000313" key="8">
    <source>
        <dbReference type="Proteomes" id="UP000281372"/>
    </source>
</evidence>
<feature type="domain" description="Methyltransferase small" evidence="4">
    <location>
        <begin position="127"/>
        <end position="250"/>
    </location>
</feature>
<dbReference type="InterPro" id="IPR029063">
    <property type="entry name" value="SAM-dependent_MTases_sf"/>
</dbReference>
<keyword evidence="3" id="KW-0949">S-adenosyl-L-methionine</keyword>
<dbReference type="PANTHER" id="PTHR18895:SF74">
    <property type="entry name" value="MTRF1L RELEASE FACTOR GLUTAMINE METHYLTRANSFERASE"/>
    <property type="match status" value="1"/>
</dbReference>
<dbReference type="PATRIC" id="fig|86840.3.peg.1383"/>
<protein>
    <recommendedName>
        <fullName evidence="4">Methyltransferase small domain-containing protein</fullName>
    </recommendedName>
</protein>
<reference evidence="6 8" key="2">
    <citation type="submission" date="2018-08" db="EMBL/GenBank/DDBJ databases">
        <title>Recombination of ecologically and evolutionarily significant loci maintains genetic cohesion in the Pseudomonas syringae species complex.</title>
        <authorList>
            <person name="Dillon M."/>
            <person name="Thakur S."/>
            <person name="Almeida R.N.D."/>
            <person name="Weir B.S."/>
            <person name="Guttman D.S."/>
        </authorList>
    </citation>
    <scope>NUCLEOTIDE SEQUENCE [LARGE SCALE GENOMIC DNA]</scope>
    <source>
        <strain evidence="6 8">ICMP 2821</strain>
    </source>
</reference>
<organism evidence="5 7">
    <name type="scientific">Pseudomonas cannabina</name>
    <dbReference type="NCBI Taxonomy" id="86840"/>
    <lineage>
        <taxon>Bacteria</taxon>
        <taxon>Pseudomonadati</taxon>
        <taxon>Pseudomonadota</taxon>
        <taxon>Gammaproteobacteria</taxon>
        <taxon>Pseudomonadales</taxon>
        <taxon>Pseudomonadaceae</taxon>
        <taxon>Pseudomonas</taxon>
    </lineage>
</organism>
<keyword evidence="2" id="KW-0808">Transferase</keyword>
<dbReference type="SUPFAM" id="SSF53335">
    <property type="entry name" value="S-adenosyl-L-methionine-dependent methyltransferases"/>
    <property type="match status" value="1"/>
</dbReference>
<dbReference type="CDD" id="cd02440">
    <property type="entry name" value="AdoMet_MTases"/>
    <property type="match status" value="1"/>
</dbReference>
<dbReference type="Proteomes" id="UP000050564">
    <property type="component" value="Unassembled WGS sequence"/>
</dbReference>
<keyword evidence="1" id="KW-0489">Methyltransferase</keyword>
<dbReference type="InterPro" id="IPR050320">
    <property type="entry name" value="N5-glutamine_MTase"/>
</dbReference>
<reference evidence="5 7" key="1">
    <citation type="submission" date="2015-09" db="EMBL/GenBank/DDBJ databases">
        <title>Genome announcement of multiple Pseudomonas syringae strains.</title>
        <authorList>
            <person name="Thakur S."/>
            <person name="Wang P.W."/>
            <person name="Gong Y."/>
            <person name="Weir B.S."/>
            <person name="Guttman D.S."/>
        </authorList>
    </citation>
    <scope>NUCLEOTIDE SEQUENCE [LARGE SCALE GENOMIC DNA]</scope>
    <source>
        <strain evidence="5 7">ICMP2823</strain>
    </source>
</reference>
<dbReference type="EMBL" id="RBOW01000779">
    <property type="protein sequence ID" value="RMN22644.1"/>
    <property type="molecule type" value="Genomic_DNA"/>
</dbReference>
<sequence>MSHPLPDRTALITLTERLKTTGYRFITPTPLTHRHVNQRPENRVAASLRDIFGWSRLIPEFMLPVSEAQGLLDAGVLERSEDGLKSRVRFSSLNDLLLVHSAFPTTEEDSVFFGPDTYRFAQSINRHLQNTSHPISRAVDIGCGTGAGGLLIAVARPEAHVYAVDINPKALHFAETNAAVAGLHNVECCPSDILSGVTGYFDLIVANPPYMKDSKRRAYRHGGDALGADLSVRILRESVDRLTPGGSLVLYTGVAMVGEHDPFFDAVRGDIDHPALAWTYRELDPDVFGEELLEDGYEDVDRIAAVELIVTRRT</sequence>
<evidence type="ECO:0000313" key="5">
    <source>
        <dbReference type="EMBL" id="KPW81554.1"/>
    </source>
</evidence>
<dbReference type="Gene3D" id="3.40.50.150">
    <property type="entry name" value="Vaccinia Virus protein VP39"/>
    <property type="match status" value="1"/>
</dbReference>
<evidence type="ECO:0000256" key="1">
    <source>
        <dbReference type="ARBA" id="ARBA00022603"/>
    </source>
</evidence>
<evidence type="ECO:0000313" key="7">
    <source>
        <dbReference type="Proteomes" id="UP000050564"/>
    </source>
</evidence>
<dbReference type="InterPro" id="IPR007848">
    <property type="entry name" value="Small_mtfrase_dom"/>
</dbReference>
<dbReference type="InterPro" id="IPR002052">
    <property type="entry name" value="DNA_methylase_N6_adenine_CS"/>
</dbReference>
<evidence type="ECO:0000313" key="6">
    <source>
        <dbReference type="EMBL" id="RMN22644.1"/>
    </source>
</evidence>
<dbReference type="GO" id="GO:0003676">
    <property type="term" value="F:nucleic acid binding"/>
    <property type="evidence" value="ECO:0007669"/>
    <property type="project" value="InterPro"/>
</dbReference>
<dbReference type="GO" id="GO:0032259">
    <property type="term" value="P:methylation"/>
    <property type="evidence" value="ECO:0007669"/>
    <property type="project" value="UniProtKB-KW"/>
</dbReference>
<dbReference type="Pfam" id="PF05175">
    <property type="entry name" value="MTS"/>
    <property type="match status" value="1"/>
</dbReference>
<evidence type="ECO:0000259" key="4">
    <source>
        <dbReference type="Pfam" id="PF05175"/>
    </source>
</evidence>
<dbReference type="RefSeq" id="WP_054998619.1">
    <property type="nucleotide sequence ID" value="NZ_FNKU01000001.1"/>
</dbReference>
<evidence type="ECO:0000256" key="3">
    <source>
        <dbReference type="ARBA" id="ARBA00022691"/>
    </source>
</evidence>
<dbReference type="Proteomes" id="UP000281372">
    <property type="component" value="Unassembled WGS sequence"/>
</dbReference>
<comment type="caution">
    <text evidence="5">The sequence shown here is derived from an EMBL/GenBank/DDBJ whole genome shotgun (WGS) entry which is preliminary data.</text>
</comment>
<dbReference type="PANTHER" id="PTHR18895">
    <property type="entry name" value="HEMK METHYLTRANSFERASE"/>
    <property type="match status" value="1"/>
</dbReference>
<dbReference type="AlphaFoldDB" id="A0A0P9RCK9"/>
<dbReference type="GO" id="GO:0036009">
    <property type="term" value="F:protein-glutamine N-methyltransferase activity"/>
    <property type="evidence" value="ECO:0007669"/>
    <property type="project" value="TreeGrafter"/>
</dbReference>
<dbReference type="PROSITE" id="PS00092">
    <property type="entry name" value="N6_MTASE"/>
    <property type="match status" value="1"/>
</dbReference>
<dbReference type="EMBL" id="LJPX01000020">
    <property type="protein sequence ID" value="KPW81554.1"/>
    <property type="molecule type" value="Genomic_DNA"/>
</dbReference>
<proteinExistence type="predicted"/>
<gene>
    <name evidence="5" type="ORF">ALO81_00974</name>
    <name evidence="6" type="ORF">ALQ64_03835</name>
</gene>
<evidence type="ECO:0000256" key="2">
    <source>
        <dbReference type="ARBA" id="ARBA00022679"/>
    </source>
</evidence>
<name>A0A0P9RCK9_PSECA</name>
<accession>A0A0P9RCK9</accession>